<gene>
    <name evidence="1" type="ORF">ACFO5U_11385</name>
</gene>
<name>A0ABV9MCB9_9BACL</name>
<keyword evidence="2" id="KW-1185">Reference proteome</keyword>
<evidence type="ECO:0000313" key="2">
    <source>
        <dbReference type="Proteomes" id="UP001595932"/>
    </source>
</evidence>
<dbReference type="Proteomes" id="UP001595932">
    <property type="component" value="Unassembled WGS sequence"/>
</dbReference>
<reference evidence="2" key="1">
    <citation type="journal article" date="2019" name="Int. J. Syst. Evol. Microbiol.">
        <title>The Global Catalogue of Microorganisms (GCM) 10K type strain sequencing project: providing services to taxonomists for standard genome sequencing and annotation.</title>
        <authorList>
            <consortium name="The Broad Institute Genomics Platform"/>
            <consortium name="The Broad Institute Genome Sequencing Center for Infectious Disease"/>
            <person name="Wu L."/>
            <person name="Ma J."/>
        </authorList>
    </citation>
    <scope>NUCLEOTIDE SEQUENCE [LARGE SCALE GENOMIC DNA]</scope>
    <source>
        <strain evidence="2">CGMCC 1.12151</strain>
    </source>
</reference>
<accession>A0ABV9MCB9</accession>
<protein>
    <recommendedName>
        <fullName evidence="3">Lantibiotic</fullName>
    </recommendedName>
</protein>
<proteinExistence type="predicted"/>
<sequence>MNELQMEQTLLSTGIVSMQMDSSGGVARSSCMVNQVCQADIPEACGIEKNYVAFLI</sequence>
<evidence type="ECO:0008006" key="3">
    <source>
        <dbReference type="Google" id="ProtNLM"/>
    </source>
</evidence>
<organism evidence="1 2">
    <name type="scientific">Planococcus dechangensis</name>
    <dbReference type="NCBI Taxonomy" id="1176255"/>
    <lineage>
        <taxon>Bacteria</taxon>
        <taxon>Bacillati</taxon>
        <taxon>Bacillota</taxon>
        <taxon>Bacilli</taxon>
        <taxon>Bacillales</taxon>
        <taxon>Caryophanaceae</taxon>
        <taxon>Planococcus</taxon>
    </lineage>
</organism>
<dbReference type="EMBL" id="JBHSGL010000005">
    <property type="protein sequence ID" value="MFC4713472.1"/>
    <property type="molecule type" value="Genomic_DNA"/>
</dbReference>
<evidence type="ECO:0000313" key="1">
    <source>
        <dbReference type="EMBL" id="MFC4713472.1"/>
    </source>
</evidence>
<comment type="caution">
    <text evidence="1">The sequence shown here is derived from an EMBL/GenBank/DDBJ whole genome shotgun (WGS) entry which is preliminary data.</text>
</comment>